<dbReference type="PANTHER" id="PTHR21137:SF35">
    <property type="entry name" value="ODORANT RECEPTOR 19A-RELATED"/>
    <property type="match status" value="1"/>
</dbReference>
<keyword evidence="5" id="KW-0552">Olfaction</keyword>
<keyword evidence="6 10" id="KW-1133">Transmembrane helix</keyword>
<feature type="transmembrane region" description="Helical" evidence="10">
    <location>
        <begin position="1427"/>
        <end position="1445"/>
    </location>
</feature>
<evidence type="ECO:0000259" key="11">
    <source>
        <dbReference type="Pfam" id="PF16087"/>
    </source>
</evidence>
<keyword evidence="3" id="KW-0716">Sensory transduction</keyword>
<dbReference type="GO" id="GO:0004984">
    <property type="term" value="F:olfactory receptor activity"/>
    <property type="evidence" value="ECO:0007669"/>
    <property type="project" value="InterPro"/>
</dbReference>
<evidence type="ECO:0000256" key="6">
    <source>
        <dbReference type="ARBA" id="ARBA00022989"/>
    </source>
</evidence>
<dbReference type="EMBL" id="JABDTM020023549">
    <property type="protein sequence ID" value="KAH0815104.1"/>
    <property type="molecule type" value="Genomic_DNA"/>
</dbReference>
<feature type="transmembrane region" description="Helical" evidence="10">
    <location>
        <begin position="1395"/>
        <end position="1415"/>
    </location>
</feature>
<feature type="transmembrane region" description="Helical" evidence="10">
    <location>
        <begin position="778"/>
        <end position="804"/>
    </location>
</feature>
<evidence type="ECO:0000256" key="9">
    <source>
        <dbReference type="ARBA" id="ARBA00023224"/>
    </source>
</evidence>
<evidence type="ECO:0000313" key="12">
    <source>
        <dbReference type="EMBL" id="KAH0815104.1"/>
    </source>
</evidence>
<evidence type="ECO:0000256" key="10">
    <source>
        <dbReference type="SAM" id="Phobius"/>
    </source>
</evidence>
<name>A0A8J6HI56_TENMO</name>
<dbReference type="GO" id="GO:0005549">
    <property type="term" value="F:odorant binding"/>
    <property type="evidence" value="ECO:0007669"/>
    <property type="project" value="InterPro"/>
</dbReference>
<evidence type="ECO:0000256" key="3">
    <source>
        <dbReference type="ARBA" id="ARBA00022606"/>
    </source>
</evidence>
<feature type="transmembrane region" description="Helical" evidence="10">
    <location>
        <begin position="1056"/>
        <end position="1076"/>
    </location>
</feature>
<reference evidence="12" key="2">
    <citation type="submission" date="2021-08" db="EMBL/GenBank/DDBJ databases">
        <authorList>
            <person name="Eriksson T."/>
        </authorList>
    </citation>
    <scope>NUCLEOTIDE SEQUENCE</scope>
    <source>
        <strain evidence="12">Stoneville</strain>
        <tissue evidence="12">Whole head</tissue>
    </source>
</reference>
<dbReference type="Proteomes" id="UP000719412">
    <property type="component" value="Unassembled WGS sequence"/>
</dbReference>
<feature type="transmembrane region" description="Helical" evidence="10">
    <location>
        <begin position="1279"/>
        <end position="1298"/>
    </location>
</feature>
<keyword evidence="2" id="KW-1003">Cell membrane</keyword>
<organism evidence="12 13">
    <name type="scientific">Tenebrio molitor</name>
    <name type="common">Yellow mealworm beetle</name>
    <dbReference type="NCBI Taxonomy" id="7067"/>
    <lineage>
        <taxon>Eukaryota</taxon>
        <taxon>Metazoa</taxon>
        <taxon>Ecdysozoa</taxon>
        <taxon>Arthropoda</taxon>
        <taxon>Hexapoda</taxon>
        <taxon>Insecta</taxon>
        <taxon>Pterygota</taxon>
        <taxon>Neoptera</taxon>
        <taxon>Endopterygota</taxon>
        <taxon>Coleoptera</taxon>
        <taxon>Polyphaga</taxon>
        <taxon>Cucujiformia</taxon>
        <taxon>Tenebrionidae</taxon>
        <taxon>Tenebrio</taxon>
    </lineage>
</organism>
<reference evidence="12" key="1">
    <citation type="journal article" date="2020" name="J Insects Food Feed">
        <title>The yellow mealworm (Tenebrio molitor) genome: a resource for the emerging insects as food and feed industry.</title>
        <authorList>
            <person name="Eriksson T."/>
            <person name="Andere A."/>
            <person name="Kelstrup H."/>
            <person name="Emery V."/>
            <person name="Picard C."/>
        </authorList>
    </citation>
    <scope>NUCLEOTIDE SEQUENCE</scope>
    <source>
        <strain evidence="12">Stoneville</strain>
        <tissue evidence="12">Whole head</tissue>
    </source>
</reference>
<sequence>MILAFARCGNNAHETVRLYHEQFPQRQSHPDHKTILKLIAWSRETGQRQPVRREVGGAPRNVRTVEHEEPVLNVFEEDGTRSIRTVREMGLSKSSVQRVLADNRRHSYHYTRGAFVFTVLLLKNHLVDDVMNILDLWDISSAGNDVKRRILSESRKINTFVVINTALPLLFVTQMLSSRDNDSEEIFVQYIFDKWCPRQANFWVLIFKMTTYLSGFAMVAHSYQVIYCTQHIKFQIYMISVLIERLGSDVEDSEDLIRNEVYQKQIESKLKIIIDRHCDLIRGFTIESMKRFQAAFAFFVLLLKNRMVENSMNVIELWDISSAGNDVKLGILRESRQINTFVVINTALPLVWGTRIMSSRDNDSELYFFQHIFDKLCPRQANFFVLILKMTLYLAGLAMEVHAYQIIYCTQHIKFQMYMLSALIEKLGRDVEDSHDLIRDEVYQEQIESKLKMIIDRHCDLIRPIRYLLRSAWFLFPLWCGGAPGYFPRLPTPTLSPLLFLDDTTRISQHTTSMGGHPAWDLNPADLATYTHIHGPAEFPSFEKILPLRWDSYPLAPGPRPRSTVSDSHAATELPPLGCNPCTPHICKCNSKVEEIGIHSLSCSKSSGRFSKHTEINSIINRSLTPIHVNSTLEPNGLSRDDGKRPDGMTLVPWIKGQPLVWNVTIVDTLADSYVLKTSEVSGLAAEMANFAFAVLLLKNHLVDDIMTVITLWDISSAGNDVKLRILSESRKIHTFVGINTALPLLYVTQMMSSRDNDSEEIFVQHIFDKWCPRQASFWVFIFKMSMYLAGLAMVAHGYQVIYVTQHIKFQMYMLNVLVERLGSDVEDSHNLIHNEVYQKQIESKLKMIIDRHCDLIRGVTIESMKRFQAVFAFIVILLKNHIVENSLNVIELWDISSAGNDVKLRILRESKQINTFVVINTALPLVWATQILSSRDSESQGIFVQHILDKLCPRQANFWIVIFKITLYLAGLVMEVHGYQVIYATQHIKFQIYMLNALIERLSSDDEDSHNLICDDVYQEQIESKLRMIIDRHCELIRPVRVIGSNIYQFKFVKCLLKLTLTTYATLLLLQLYYFFQTPSMEELIKYGPLFLKMCFVSFAFAVLLLKNHMVDDVMTVIDLWDISSAGNDVKLRILRESRQINAFVVVNTTLMVLWSTSHVLSRQNDPEVIFIQVIFDKLCPREANICVFIFKMTLYLGGLAMVAHTYQFIYATQQVKFQMYLCNALIEGLNGKLEEPEDPIRDKIYQKEIESKLEMIIDRHCVFLQWKNNTLMLMSNLIIPFTICAILVGIGIVLSFLQEVISWRSCLVAVVGLFTISSLITAGQRLQDESENMFLKFTATEWYTWNIRNRRKLVLILINAANPINLKFSEDDCLKPVRVIGSSIYQLKFVKRLLKLMLITYSTLLLLQLYYFFLTPNIEDLLKYGPLYLQMCYAVFAFIVILLKNNIVENSMKVIDLWDISSAGNDVKLRIARESKQINMFVVINTALTLLWGTNIMSSRDNDSEQIFFQHILDKLCPHLANSYAFILKMTLYLAGLAMEVHSYQIIYITQHIKFQMYMLNAHIERLGSDVEDSHNPIRDDVYQEHIESKLKMIIDRHCDLIR</sequence>
<keyword evidence="4 10" id="KW-0812">Transmembrane</keyword>
<dbReference type="InterPro" id="IPR032135">
    <property type="entry name" value="DUF4817"/>
</dbReference>
<keyword evidence="7 10" id="KW-0472">Membrane</keyword>
<keyword evidence="9" id="KW-0807">Transducer</keyword>
<evidence type="ECO:0000256" key="5">
    <source>
        <dbReference type="ARBA" id="ARBA00022725"/>
    </source>
</evidence>
<feature type="domain" description="DUF4817" evidence="11">
    <location>
        <begin position="1"/>
        <end position="47"/>
    </location>
</feature>
<evidence type="ECO:0000256" key="7">
    <source>
        <dbReference type="ARBA" id="ARBA00023136"/>
    </source>
</evidence>
<dbReference type="GO" id="GO:0005886">
    <property type="term" value="C:plasma membrane"/>
    <property type="evidence" value="ECO:0007669"/>
    <property type="project" value="UniProtKB-SubCell"/>
</dbReference>
<dbReference type="Pfam" id="PF16087">
    <property type="entry name" value="DUF4817"/>
    <property type="match status" value="1"/>
</dbReference>
<feature type="transmembrane region" description="Helical" evidence="10">
    <location>
        <begin position="1190"/>
        <end position="1211"/>
    </location>
</feature>
<evidence type="ECO:0000256" key="4">
    <source>
        <dbReference type="ARBA" id="ARBA00022692"/>
    </source>
</evidence>
<evidence type="ECO:0000256" key="1">
    <source>
        <dbReference type="ARBA" id="ARBA00004651"/>
    </source>
</evidence>
<dbReference type="PANTHER" id="PTHR21137">
    <property type="entry name" value="ODORANT RECEPTOR"/>
    <property type="match status" value="1"/>
</dbReference>
<feature type="transmembrane region" description="Helical" evidence="10">
    <location>
        <begin position="914"/>
        <end position="933"/>
    </location>
</feature>
<gene>
    <name evidence="12" type="ORF">GEV33_007687</name>
</gene>
<comment type="subcellular location">
    <subcellularLocation>
        <location evidence="1">Cell membrane</location>
        <topology evidence="1">Multi-pass membrane protein</topology>
    </subcellularLocation>
</comment>
<keyword evidence="8" id="KW-0675">Receptor</keyword>
<keyword evidence="13" id="KW-1185">Reference proteome</keyword>
<feature type="transmembrane region" description="Helical" evidence="10">
    <location>
        <begin position="1532"/>
        <end position="1551"/>
    </location>
</feature>
<evidence type="ECO:0000313" key="13">
    <source>
        <dbReference type="Proteomes" id="UP000719412"/>
    </source>
</evidence>
<protein>
    <recommendedName>
        <fullName evidence="11">DUF4817 domain-containing protein</fullName>
    </recommendedName>
</protein>
<feature type="transmembrane region" description="Helical" evidence="10">
    <location>
        <begin position="1142"/>
        <end position="1162"/>
    </location>
</feature>
<evidence type="ECO:0000256" key="8">
    <source>
        <dbReference type="ARBA" id="ARBA00023170"/>
    </source>
</evidence>
<dbReference type="GO" id="GO:0007165">
    <property type="term" value="P:signal transduction"/>
    <property type="evidence" value="ECO:0007669"/>
    <property type="project" value="UniProtKB-KW"/>
</dbReference>
<dbReference type="InterPro" id="IPR004117">
    <property type="entry name" value="7tm6_olfct_rcpt"/>
</dbReference>
<feature type="transmembrane region" description="Helical" evidence="10">
    <location>
        <begin position="1480"/>
        <end position="1499"/>
    </location>
</feature>
<comment type="caution">
    <text evidence="12">The sequence shown here is derived from an EMBL/GenBank/DDBJ whole genome shotgun (WGS) entry which is preliminary data.</text>
</comment>
<evidence type="ECO:0000256" key="2">
    <source>
        <dbReference type="ARBA" id="ARBA00022475"/>
    </source>
</evidence>
<feature type="transmembrane region" description="Helical" evidence="10">
    <location>
        <begin position="1304"/>
        <end position="1325"/>
    </location>
</feature>
<accession>A0A8J6HI56</accession>
<proteinExistence type="predicted"/>
<feature type="transmembrane region" description="Helical" evidence="10">
    <location>
        <begin position="959"/>
        <end position="980"/>
    </location>
</feature>
<feature type="transmembrane region" description="Helical" evidence="10">
    <location>
        <begin position="1088"/>
        <end position="1107"/>
    </location>
</feature>